<name>A0A0E9RBJ0_ANGAN</name>
<evidence type="ECO:0000313" key="1">
    <source>
        <dbReference type="EMBL" id="JAH25718.1"/>
    </source>
</evidence>
<accession>A0A0E9RBJ0</accession>
<dbReference type="EMBL" id="GBXM01082859">
    <property type="protein sequence ID" value="JAH25718.1"/>
    <property type="molecule type" value="Transcribed_RNA"/>
</dbReference>
<reference evidence="1" key="2">
    <citation type="journal article" date="2015" name="Fish Shellfish Immunol.">
        <title>Early steps in the European eel (Anguilla anguilla)-Vibrio vulnificus interaction in the gills: Role of the RtxA13 toxin.</title>
        <authorList>
            <person name="Callol A."/>
            <person name="Pajuelo D."/>
            <person name="Ebbesson L."/>
            <person name="Teles M."/>
            <person name="MacKenzie S."/>
            <person name="Amaro C."/>
        </authorList>
    </citation>
    <scope>NUCLEOTIDE SEQUENCE</scope>
</reference>
<reference evidence="1" key="1">
    <citation type="submission" date="2014-11" db="EMBL/GenBank/DDBJ databases">
        <authorList>
            <person name="Amaro Gonzalez C."/>
        </authorList>
    </citation>
    <scope>NUCLEOTIDE SEQUENCE</scope>
</reference>
<sequence>MDLHSLAESVFCKNLYTEPLEQHPFLWV</sequence>
<organism evidence="1">
    <name type="scientific">Anguilla anguilla</name>
    <name type="common">European freshwater eel</name>
    <name type="synonym">Muraena anguilla</name>
    <dbReference type="NCBI Taxonomy" id="7936"/>
    <lineage>
        <taxon>Eukaryota</taxon>
        <taxon>Metazoa</taxon>
        <taxon>Chordata</taxon>
        <taxon>Craniata</taxon>
        <taxon>Vertebrata</taxon>
        <taxon>Euteleostomi</taxon>
        <taxon>Actinopterygii</taxon>
        <taxon>Neopterygii</taxon>
        <taxon>Teleostei</taxon>
        <taxon>Anguilliformes</taxon>
        <taxon>Anguillidae</taxon>
        <taxon>Anguilla</taxon>
    </lineage>
</organism>
<proteinExistence type="predicted"/>
<protein>
    <submittedName>
        <fullName evidence="1">Uncharacterized protein</fullName>
    </submittedName>
</protein>
<dbReference type="AlphaFoldDB" id="A0A0E9RBJ0"/>